<name>A0ABZ0KBC7_STRC4</name>
<keyword evidence="1" id="KW-1133">Transmembrane helix</keyword>
<dbReference type="RefSeq" id="WP_317925465.1">
    <property type="nucleotide sequence ID" value="NZ_CP137524.1"/>
</dbReference>
<evidence type="ECO:0000313" key="3">
    <source>
        <dbReference type="Proteomes" id="UP001305002"/>
    </source>
</evidence>
<evidence type="ECO:0000256" key="1">
    <source>
        <dbReference type="SAM" id="Phobius"/>
    </source>
</evidence>
<gene>
    <name evidence="2" type="ORF">R5U08_13275</name>
</gene>
<proteinExistence type="predicted"/>
<feature type="transmembrane region" description="Helical" evidence="1">
    <location>
        <begin position="89"/>
        <end position="111"/>
    </location>
</feature>
<reference evidence="2 3" key="1">
    <citation type="journal article" date="2021" name="J. Microbiol. Biotechnol.">
        <title>An Efficient Markerless Deletion System Suitable for the Industrial Strains of Streptomyces.</title>
        <authorList>
            <person name="Dong J."/>
            <person name="Wei J."/>
            <person name="Li H."/>
            <person name="Zhao S."/>
            <person name="Guan W."/>
        </authorList>
    </citation>
    <scope>NUCLEOTIDE SEQUENCE [LARGE SCALE GENOMIC DNA]</scope>
    <source>
        <strain evidence="2 3">CICC 11043</strain>
    </source>
</reference>
<protein>
    <recommendedName>
        <fullName evidence="4">DUF2637 domain-containing protein</fullName>
    </recommendedName>
</protein>
<keyword evidence="1" id="KW-0812">Transmembrane</keyword>
<keyword evidence="1" id="KW-0472">Membrane</keyword>
<dbReference type="Proteomes" id="UP001305002">
    <property type="component" value="Chromosome"/>
</dbReference>
<evidence type="ECO:0008006" key="4">
    <source>
        <dbReference type="Google" id="ProtNLM"/>
    </source>
</evidence>
<sequence length="171" mass="17837">MTAPTGGGTVGSTSAGRAKVVRITTGVTAGVVSLALALLLTSFPEVSERFRAEDPASDAFIFAWALVALPFAGVLHTPLALARRARIGAGWALIASYWLYVVLMAAVAWQVRDFFPAPDSSGKAGGLFGGAILMVIGTPVFVVGSGGVFREVREVPGRSHRRPLGLRLSTE</sequence>
<accession>A0ABZ0KBC7</accession>
<dbReference type="EMBL" id="CP137524">
    <property type="protein sequence ID" value="WOT35040.1"/>
    <property type="molecule type" value="Genomic_DNA"/>
</dbReference>
<reference evidence="2 3" key="2">
    <citation type="journal article" date="2024" name="Microb. Biotechnol.">
        <title>The involvement of multiple ABC transporters in daunorubicin efflux in Streptomyces coeruleorubidus.</title>
        <authorList>
            <person name="Dong J."/>
            <person name="Ning J."/>
            <person name="Tian Y."/>
            <person name="Li H."/>
            <person name="Chen H."/>
            <person name="Guan W."/>
        </authorList>
    </citation>
    <scope>NUCLEOTIDE SEQUENCE [LARGE SCALE GENOMIC DNA]</scope>
    <source>
        <strain evidence="2 3">CICC 11043</strain>
    </source>
</reference>
<keyword evidence="3" id="KW-1185">Reference proteome</keyword>
<organism evidence="2 3">
    <name type="scientific">Streptomyces coeruleorubidus</name>
    <dbReference type="NCBI Taxonomy" id="116188"/>
    <lineage>
        <taxon>Bacteria</taxon>
        <taxon>Bacillati</taxon>
        <taxon>Actinomycetota</taxon>
        <taxon>Actinomycetes</taxon>
        <taxon>Kitasatosporales</taxon>
        <taxon>Streptomycetaceae</taxon>
        <taxon>Streptomyces</taxon>
    </lineage>
</organism>
<feature type="transmembrane region" description="Helical" evidence="1">
    <location>
        <begin position="60"/>
        <end position="82"/>
    </location>
</feature>
<feature type="transmembrane region" description="Helical" evidence="1">
    <location>
        <begin position="131"/>
        <end position="152"/>
    </location>
</feature>
<evidence type="ECO:0000313" key="2">
    <source>
        <dbReference type="EMBL" id="WOT35040.1"/>
    </source>
</evidence>
<feature type="transmembrane region" description="Helical" evidence="1">
    <location>
        <begin position="20"/>
        <end position="40"/>
    </location>
</feature>